<reference evidence="1 2" key="1">
    <citation type="journal article" date="2011" name="BMC Genomics">
        <title>Genome sequencing reveals diversification of virulence factor content and possible host adaptation in distinct subpopulations of Salmonella enterica.</title>
        <authorList>
            <person name="den Bakker H.C."/>
            <person name="Moreno Switt A.I."/>
            <person name="Govoni G."/>
            <person name="Cummings C.A."/>
            <person name="Ranieri M.L."/>
            <person name="Degoricija L."/>
            <person name="Hoelzer K."/>
            <person name="Rodriguez-Rivera L.D."/>
            <person name="Brown S."/>
            <person name="Bolchacova E."/>
            <person name="Furtado M.R."/>
            <person name="Wiedmann M."/>
        </authorList>
    </citation>
    <scope>NUCLEOTIDE SEQUENCE [LARGE SCALE GENOMIC DNA]</scope>
    <source>
        <strain evidence="1 2">R8-3404</strain>
    </source>
</reference>
<sequence>MRIPEQYSAGSAWRGNRRVTRLRRHPNRRVTRLRRVAIRQRIARWRLRYRIRNI</sequence>
<protein>
    <submittedName>
        <fullName evidence="1">Uncharacterized protein</fullName>
    </submittedName>
</protein>
<organism evidence="1 2">
    <name type="scientific">Salmonella enterica subsp. enterica serovar Uganda str. R8-3404</name>
    <dbReference type="NCBI Taxonomy" id="913083"/>
    <lineage>
        <taxon>Bacteria</taxon>
        <taxon>Pseudomonadati</taxon>
        <taxon>Pseudomonadota</taxon>
        <taxon>Gammaproteobacteria</taxon>
        <taxon>Enterobacterales</taxon>
        <taxon>Enterobacteriaceae</taxon>
        <taxon>Salmonella</taxon>
    </lineage>
</organism>
<proteinExistence type="predicted"/>
<dbReference type="EMBL" id="AFCV01001417">
    <property type="protein sequence ID" value="EHC85226.1"/>
    <property type="molecule type" value="Genomic_DNA"/>
</dbReference>
<gene>
    <name evidence="1" type="ORF">LTSEUGA_5647</name>
</gene>
<dbReference type="AlphaFoldDB" id="A0A6C8GTZ8"/>
<dbReference type="Proteomes" id="UP000003915">
    <property type="component" value="Unassembled WGS sequence"/>
</dbReference>
<evidence type="ECO:0000313" key="2">
    <source>
        <dbReference type="Proteomes" id="UP000003915"/>
    </source>
</evidence>
<accession>A0A6C8GTZ8</accession>
<comment type="caution">
    <text evidence="1">The sequence shown here is derived from an EMBL/GenBank/DDBJ whole genome shotgun (WGS) entry which is preliminary data.</text>
</comment>
<name>A0A6C8GTZ8_SALET</name>
<evidence type="ECO:0000313" key="1">
    <source>
        <dbReference type="EMBL" id="EHC85226.1"/>
    </source>
</evidence>